<dbReference type="InterPro" id="IPR036291">
    <property type="entry name" value="NAD(P)-bd_dom_sf"/>
</dbReference>
<protein>
    <submittedName>
        <fullName evidence="5">SDR family NAD(P)-dependent oxidoreductase</fullName>
    </submittedName>
</protein>
<dbReference type="PANTHER" id="PTHR43391">
    <property type="entry name" value="RETINOL DEHYDROGENASE-RELATED"/>
    <property type="match status" value="1"/>
</dbReference>
<keyword evidence="2" id="KW-0521">NADP</keyword>
<keyword evidence="6" id="KW-1185">Reference proteome</keyword>
<dbReference type="InterPro" id="IPR002347">
    <property type="entry name" value="SDR_fam"/>
</dbReference>
<feature type="compositionally biased region" description="Gly residues" evidence="4">
    <location>
        <begin position="207"/>
        <end position="217"/>
    </location>
</feature>
<reference evidence="5 6" key="1">
    <citation type="submission" date="2019-01" db="EMBL/GenBank/DDBJ databases">
        <title>Lactibacter flavus gen. nov., sp. nov., a novel bacterium of the family Propionibacteriaceae isolated from raw milk and dairy products.</title>
        <authorList>
            <person name="Huptas C."/>
            <person name="Wenning M."/>
            <person name="Breitenwieser F."/>
            <person name="Doll E."/>
            <person name="Von Neubeck M."/>
            <person name="Busse H.-J."/>
            <person name="Scherer S."/>
        </authorList>
    </citation>
    <scope>NUCLEOTIDE SEQUENCE [LARGE SCALE GENOMIC DNA]</scope>
    <source>
        <strain evidence="5 6">KCTC 33808</strain>
    </source>
</reference>
<dbReference type="CDD" id="cd05233">
    <property type="entry name" value="SDR_c"/>
    <property type="match status" value="1"/>
</dbReference>
<evidence type="ECO:0000256" key="4">
    <source>
        <dbReference type="SAM" id="MobiDB-lite"/>
    </source>
</evidence>
<evidence type="ECO:0000313" key="5">
    <source>
        <dbReference type="EMBL" id="TBT85856.1"/>
    </source>
</evidence>
<feature type="region of interest" description="Disordered" evidence="4">
    <location>
        <begin position="173"/>
        <end position="217"/>
    </location>
</feature>
<dbReference type="PANTHER" id="PTHR43391:SF14">
    <property type="entry name" value="DEHYDROGENASE_REDUCTASE SDR FAMILY PROTEIN 7-LIKE"/>
    <property type="match status" value="1"/>
</dbReference>
<feature type="compositionally biased region" description="Low complexity" evidence="4">
    <location>
        <begin position="143"/>
        <end position="156"/>
    </location>
</feature>
<dbReference type="Proteomes" id="UP000292373">
    <property type="component" value="Unassembled WGS sequence"/>
</dbReference>
<evidence type="ECO:0000313" key="6">
    <source>
        <dbReference type="Proteomes" id="UP000292373"/>
    </source>
</evidence>
<dbReference type="OrthoDB" id="5290708at2"/>
<evidence type="ECO:0000256" key="2">
    <source>
        <dbReference type="ARBA" id="ARBA00022857"/>
    </source>
</evidence>
<feature type="region of interest" description="Disordered" evidence="4">
    <location>
        <begin position="124"/>
        <end position="156"/>
    </location>
</feature>
<gene>
    <name evidence="5" type="ORF">ET989_05210</name>
</gene>
<dbReference type="GO" id="GO:0016491">
    <property type="term" value="F:oxidoreductase activity"/>
    <property type="evidence" value="ECO:0007669"/>
    <property type="project" value="UniProtKB-KW"/>
</dbReference>
<keyword evidence="3" id="KW-0560">Oxidoreductase</keyword>
<organism evidence="5 6">
    <name type="scientific">Propioniciclava sinopodophylli</name>
    <dbReference type="NCBI Taxonomy" id="1837344"/>
    <lineage>
        <taxon>Bacteria</taxon>
        <taxon>Bacillati</taxon>
        <taxon>Actinomycetota</taxon>
        <taxon>Actinomycetes</taxon>
        <taxon>Propionibacteriales</taxon>
        <taxon>Propionibacteriaceae</taxon>
        <taxon>Propioniciclava</taxon>
    </lineage>
</organism>
<accession>A0A4Q9KEL1</accession>
<dbReference type="SUPFAM" id="SSF51735">
    <property type="entry name" value="NAD(P)-binding Rossmann-fold domains"/>
    <property type="match status" value="1"/>
</dbReference>
<proteinExistence type="inferred from homology"/>
<sequence>MVNNAGILLNGPFGEYDEGHWRRALDVNLLGVVHGSQAAYAVMTRQGSGTILNTGSLAGLMVAPRQLPYTVTKQAVVAAAAMARALEPGRRAASRATTWCWPAAGGCAPTSSCSRPATGRAWNRSRGTSGCSASGGCPRRTGGVRPCPGSGSRGSPTRSQACSAICVWTPSASPGASTAGWGRAARTSPTEATRRPAPCARHDPLGGRDGGLGTTSA</sequence>
<dbReference type="EMBL" id="SDMQ01000004">
    <property type="protein sequence ID" value="TBT85856.1"/>
    <property type="molecule type" value="Genomic_DNA"/>
</dbReference>
<dbReference type="Gene3D" id="3.40.50.720">
    <property type="entry name" value="NAD(P)-binding Rossmann-like Domain"/>
    <property type="match status" value="1"/>
</dbReference>
<comment type="similarity">
    <text evidence="1">Belongs to the short-chain dehydrogenases/reductases (SDR) family.</text>
</comment>
<comment type="caution">
    <text evidence="5">The sequence shown here is derived from an EMBL/GenBank/DDBJ whole genome shotgun (WGS) entry which is preliminary data.</text>
</comment>
<evidence type="ECO:0000256" key="3">
    <source>
        <dbReference type="ARBA" id="ARBA00023002"/>
    </source>
</evidence>
<evidence type="ECO:0000256" key="1">
    <source>
        <dbReference type="ARBA" id="ARBA00006484"/>
    </source>
</evidence>
<name>A0A4Q9KEL1_9ACTN</name>
<dbReference type="Pfam" id="PF00106">
    <property type="entry name" value="adh_short"/>
    <property type="match status" value="1"/>
</dbReference>
<dbReference type="AlphaFoldDB" id="A0A4Q9KEL1"/>